<evidence type="ECO:0000313" key="8">
    <source>
        <dbReference type="EMBL" id="KAJ5072236.1"/>
    </source>
</evidence>
<protein>
    <submittedName>
        <fullName evidence="8">Inner kinetochore subunit mal2</fullName>
    </submittedName>
</protein>
<feature type="coiled-coil region" evidence="7">
    <location>
        <begin position="73"/>
        <end position="112"/>
    </location>
</feature>
<comment type="subcellular location">
    <subcellularLocation>
        <location evidence="2">Chromosome</location>
        <location evidence="2">Centromere</location>
    </subcellularLocation>
    <subcellularLocation>
        <location evidence="1">Nucleus</location>
    </subcellularLocation>
</comment>
<sequence length="323" mass="38528">MDQISLNLQKGTNKHLQLLQKQSQILSQKQDLFSQKLNQKSSISSKQSLILKSIKKRDELIKLNSFFQELKTNQKMNKNQKQKQKIEKKLEKQKIENELSSNQQNNKNIENQEELEARKLLERISGCQIYQYDKKQLAICFDIFYNGKFINEFLVILQFNHENDSLEIFKHSLPYFIPIENISVQFLNKNFHKFKTIVKRYLDSFVARKQQMIELENQLKKLEINDISISSQSESYNFISISLDKHYFPDLLISRKKNQEHEIQSLGFQINLFYEKLDFELPTKIEMIEILEDHSKFRLKSTELDELFKNNSIIDGLKFLIDF</sequence>
<comment type="caution">
    <text evidence="8">The sequence shown here is derived from an EMBL/GenBank/DDBJ whole genome shotgun (WGS) entry which is preliminary data.</text>
</comment>
<keyword evidence="6" id="KW-0137">Centromere</keyword>
<dbReference type="PANTHER" id="PTHR14582">
    <property type="entry name" value="INNER KINETOCHORE SUBUNIT MAL2"/>
    <property type="match status" value="1"/>
</dbReference>
<dbReference type="Proteomes" id="UP001149090">
    <property type="component" value="Unassembled WGS sequence"/>
</dbReference>
<keyword evidence="7" id="KW-0175">Coiled coil</keyword>
<dbReference type="AlphaFoldDB" id="A0A9Q0R9S9"/>
<keyword evidence="9" id="KW-1185">Reference proteome</keyword>
<dbReference type="Pfam" id="PF09496">
    <property type="entry name" value="CENP-O"/>
    <property type="match status" value="1"/>
</dbReference>
<evidence type="ECO:0000256" key="7">
    <source>
        <dbReference type="SAM" id="Coils"/>
    </source>
</evidence>
<dbReference type="InterPro" id="IPR018464">
    <property type="entry name" value="CENP-O"/>
</dbReference>
<evidence type="ECO:0000256" key="4">
    <source>
        <dbReference type="ARBA" id="ARBA00022454"/>
    </source>
</evidence>
<evidence type="ECO:0000256" key="6">
    <source>
        <dbReference type="ARBA" id="ARBA00023328"/>
    </source>
</evidence>
<dbReference type="OrthoDB" id="10050372at2759"/>
<evidence type="ECO:0000256" key="5">
    <source>
        <dbReference type="ARBA" id="ARBA00023242"/>
    </source>
</evidence>
<dbReference type="GO" id="GO:0005634">
    <property type="term" value="C:nucleus"/>
    <property type="evidence" value="ECO:0007669"/>
    <property type="project" value="UniProtKB-SubCell"/>
</dbReference>
<keyword evidence="4" id="KW-0158">Chromosome</keyword>
<organism evidence="8 9">
    <name type="scientific">Anaeramoeba ignava</name>
    <name type="common">Anaerobic marine amoeba</name>
    <dbReference type="NCBI Taxonomy" id="1746090"/>
    <lineage>
        <taxon>Eukaryota</taxon>
        <taxon>Metamonada</taxon>
        <taxon>Anaeramoebidae</taxon>
        <taxon>Anaeramoeba</taxon>
    </lineage>
</organism>
<gene>
    <name evidence="8" type="ORF">M0811_09616</name>
</gene>
<evidence type="ECO:0000256" key="2">
    <source>
        <dbReference type="ARBA" id="ARBA00004584"/>
    </source>
</evidence>
<evidence type="ECO:0000313" key="9">
    <source>
        <dbReference type="Proteomes" id="UP001149090"/>
    </source>
</evidence>
<dbReference type="EMBL" id="JAPDFW010000082">
    <property type="protein sequence ID" value="KAJ5072236.1"/>
    <property type="molecule type" value="Genomic_DNA"/>
</dbReference>
<accession>A0A9Q0R9S9</accession>
<reference evidence="8" key="1">
    <citation type="submission" date="2022-10" db="EMBL/GenBank/DDBJ databases">
        <title>Novel sulphate-reducing endosymbionts in the free-living metamonad Anaeramoeba.</title>
        <authorList>
            <person name="Jerlstrom-Hultqvist J."/>
            <person name="Cepicka I."/>
            <person name="Gallot-Lavallee L."/>
            <person name="Salas-Leiva D."/>
            <person name="Curtis B.A."/>
            <person name="Zahonova K."/>
            <person name="Pipaliya S."/>
            <person name="Dacks J."/>
            <person name="Roger A.J."/>
        </authorList>
    </citation>
    <scope>NUCLEOTIDE SEQUENCE</scope>
    <source>
        <strain evidence="8">BMAN</strain>
    </source>
</reference>
<evidence type="ECO:0000256" key="1">
    <source>
        <dbReference type="ARBA" id="ARBA00004123"/>
    </source>
</evidence>
<dbReference type="GO" id="GO:0031511">
    <property type="term" value="C:Mis6-Sim4 complex"/>
    <property type="evidence" value="ECO:0007669"/>
    <property type="project" value="TreeGrafter"/>
</dbReference>
<comment type="similarity">
    <text evidence="3">Belongs to the CENP-O/MCM21 family.</text>
</comment>
<dbReference type="PANTHER" id="PTHR14582:SF1">
    <property type="entry name" value="CENTROMERE PROTEIN O"/>
    <property type="match status" value="1"/>
</dbReference>
<evidence type="ECO:0000256" key="3">
    <source>
        <dbReference type="ARBA" id="ARBA00007321"/>
    </source>
</evidence>
<name>A0A9Q0R9S9_ANAIG</name>
<keyword evidence="5" id="KW-0539">Nucleus</keyword>
<proteinExistence type="inferred from homology"/>